<evidence type="ECO:0000259" key="1">
    <source>
        <dbReference type="Pfam" id="PF14832"/>
    </source>
</evidence>
<name>A0ABS6AZD0_9NOCA</name>
<reference evidence="2 3" key="1">
    <citation type="submission" date="2021-06" db="EMBL/GenBank/DDBJ databases">
        <title>Actinomycetes sequencing.</title>
        <authorList>
            <person name="Shan Q."/>
        </authorList>
    </citation>
    <scope>NUCLEOTIDE SEQUENCE [LARGE SCALE GENOMIC DNA]</scope>
    <source>
        <strain evidence="2 3">NEAU-G5</strain>
    </source>
</reference>
<dbReference type="PANTHER" id="PTHR35530:SF2">
    <property type="entry name" value="BSL4019 PROTEIN"/>
    <property type="match status" value="1"/>
</dbReference>
<organism evidence="2 3">
    <name type="scientific">Nocardia albiluteola</name>
    <dbReference type="NCBI Taxonomy" id="2842303"/>
    <lineage>
        <taxon>Bacteria</taxon>
        <taxon>Bacillati</taxon>
        <taxon>Actinomycetota</taxon>
        <taxon>Actinomycetes</taxon>
        <taxon>Mycobacteriales</taxon>
        <taxon>Nocardiaceae</taxon>
        <taxon>Nocardia</taxon>
    </lineage>
</organism>
<dbReference type="SUPFAM" id="SSF55331">
    <property type="entry name" value="Tautomerase/MIF"/>
    <property type="match status" value="1"/>
</dbReference>
<proteinExistence type="predicted"/>
<evidence type="ECO:0000313" key="3">
    <source>
        <dbReference type="Proteomes" id="UP000733379"/>
    </source>
</evidence>
<protein>
    <submittedName>
        <fullName evidence="2">Tautomerase family protein</fullName>
    </submittedName>
</protein>
<evidence type="ECO:0000313" key="2">
    <source>
        <dbReference type="EMBL" id="MBU3062368.1"/>
    </source>
</evidence>
<gene>
    <name evidence="2" type="ORF">KO481_12635</name>
</gene>
<dbReference type="PANTHER" id="PTHR35530">
    <property type="entry name" value="TAUTOMERASE-RELATED"/>
    <property type="match status" value="1"/>
</dbReference>
<dbReference type="Gene3D" id="3.30.429.10">
    <property type="entry name" value="Macrophage Migration Inhibitory Factor"/>
    <property type="match status" value="1"/>
</dbReference>
<feature type="domain" description="Tautomerase cis-CaaD-like" evidence="1">
    <location>
        <begin position="1"/>
        <end position="125"/>
    </location>
</feature>
<comment type="caution">
    <text evidence="2">The sequence shown here is derived from an EMBL/GenBank/DDBJ whole genome shotgun (WGS) entry which is preliminary data.</text>
</comment>
<dbReference type="RefSeq" id="WP_215917222.1">
    <property type="nucleotide sequence ID" value="NZ_JAHKNI010000003.1"/>
</dbReference>
<keyword evidence="3" id="KW-1185">Reference proteome</keyword>
<dbReference type="Proteomes" id="UP000733379">
    <property type="component" value="Unassembled WGS sequence"/>
</dbReference>
<sequence>MPIYTVQVPAGTLDTAQKREVAQAITSIHVNVTAAPPRLVNVVFEEIQAENHYLAGEPSDNIVITGRVREGRSDQDKQRILREVAEATAKIIGRDVAEVGTIIRDVPSKYIFEGGQILPEPGHETD</sequence>
<dbReference type="Pfam" id="PF14832">
    <property type="entry name" value="Tautomerase_3"/>
    <property type="match status" value="1"/>
</dbReference>
<dbReference type="InterPro" id="IPR014347">
    <property type="entry name" value="Tautomerase/MIF_sf"/>
</dbReference>
<dbReference type="EMBL" id="JAHKNI010000003">
    <property type="protein sequence ID" value="MBU3062368.1"/>
    <property type="molecule type" value="Genomic_DNA"/>
</dbReference>
<dbReference type="InterPro" id="IPR028116">
    <property type="entry name" value="Cis-CaaD-like"/>
</dbReference>
<accession>A0ABS6AZD0</accession>